<reference evidence="1" key="1">
    <citation type="submission" date="2010-08" db="EMBL/GenBank/DDBJ databases">
        <authorList>
            <person name="Carlson J."/>
            <person name="Booth B."/>
            <person name="Frise E."/>
            <person name="Park S."/>
            <person name="Wan K."/>
            <person name="Yu C."/>
            <person name="Celniker S."/>
        </authorList>
    </citation>
    <scope>NUCLEOTIDE SEQUENCE</scope>
    <source>
        <strain evidence="1">Berkeley</strain>
    </source>
</reference>
<proteinExistence type="evidence at transcript level"/>
<dbReference type="AlphaFoldDB" id="D9PTV5"/>
<sequence>MLGSATTTCSAQKPPFIPHIHTYRKHEVSDFAARFGPFDRPLCRIVGGQLLSLRSEDQGHSGLRLKWCHLQKSLRVRVQPKGL</sequence>
<name>D9PTV5_DROME</name>
<organism evidence="1">
    <name type="scientific">Drosophila melanogaster</name>
    <name type="common">Fruit fly</name>
    <dbReference type="NCBI Taxonomy" id="7227"/>
    <lineage>
        <taxon>Eukaryota</taxon>
        <taxon>Metazoa</taxon>
        <taxon>Ecdysozoa</taxon>
        <taxon>Arthropoda</taxon>
        <taxon>Hexapoda</taxon>
        <taxon>Insecta</taxon>
        <taxon>Pterygota</taxon>
        <taxon>Neoptera</taxon>
        <taxon>Endopterygota</taxon>
        <taxon>Diptera</taxon>
        <taxon>Brachycera</taxon>
        <taxon>Muscomorpha</taxon>
        <taxon>Ephydroidea</taxon>
        <taxon>Drosophilidae</taxon>
        <taxon>Drosophila</taxon>
        <taxon>Sophophora</taxon>
    </lineage>
</organism>
<evidence type="ECO:0000313" key="1">
    <source>
        <dbReference type="EMBL" id="ADM07120.1"/>
    </source>
</evidence>
<dbReference type="EMBL" id="BT125114">
    <property type="protein sequence ID" value="ADM07120.1"/>
    <property type="molecule type" value="mRNA"/>
</dbReference>
<gene>
    <name evidence="1" type="primary">CG42486-RA</name>
</gene>
<protein>
    <submittedName>
        <fullName evidence="1">RH55703p</fullName>
    </submittedName>
</protein>
<accession>D9PTV5</accession>